<comment type="caution">
    <text evidence="7">The sequence shown here is derived from an EMBL/GenBank/DDBJ whole genome shotgun (WGS) entry which is preliminary data.</text>
</comment>
<feature type="domain" description="Fe2OG dioxygenase" evidence="6">
    <location>
        <begin position="216"/>
        <end position="325"/>
    </location>
</feature>
<reference evidence="7" key="1">
    <citation type="submission" date="2022-10" db="EMBL/GenBank/DDBJ databases">
        <title>Tapping the CABI collections for fungal endophytes: first genome assemblies for Collariella, Neodidymelliopsis, Ascochyta clinopodiicola, Didymella pomorum, Didymosphaeria variabile, Neocosmospora piperis and Neocucurbitaria cava.</title>
        <authorList>
            <person name="Hill R."/>
        </authorList>
    </citation>
    <scope>NUCLEOTIDE SEQUENCE</scope>
    <source>
        <strain evidence="7">IMI 356814</strain>
    </source>
</reference>
<dbReference type="InterPro" id="IPR044861">
    <property type="entry name" value="IPNS-like_FE2OG_OXY"/>
</dbReference>
<dbReference type="SUPFAM" id="SSF51197">
    <property type="entry name" value="Clavaminate synthase-like"/>
    <property type="match status" value="1"/>
</dbReference>
<dbReference type="GO" id="GO:0044283">
    <property type="term" value="P:small molecule biosynthetic process"/>
    <property type="evidence" value="ECO:0007669"/>
    <property type="project" value="UniProtKB-ARBA"/>
</dbReference>
<dbReference type="Pfam" id="PF14226">
    <property type="entry name" value="DIOX_N"/>
    <property type="match status" value="1"/>
</dbReference>
<dbReference type="InterPro" id="IPR027443">
    <property type="entry name" value="IPNS-like_sf"/>
</dbReference>
<sequence>MTLSTTNETLPAFTKLELRTAYGPVYRDVATTPPRECLPEEIPVIDVSRMFGDLKQRKSLATEIRAAAENTGFFYIKNHGIDEATIQTAHEQAKVFFHRPESEKQNVSRKKSKFFNGWLQRQTGRSSPSEALDNMEQFGWCYDPKYDPESKDLNAIPEDVKSGLQGEDFVWEGTEHLPNFKNDCIRYWQANLQLARRLLKIFALSLDLPEDYFDKVTTYPGSDSAFNFYPGVSSESIAKRSEDIGLGSHTDLQCFTLLWQDMNGGLQVLSKDGHWLKATTIPGTLVVNIGDYLMRLTNDRFKSTVHRVYNRSTADRYSMPFFFGFNFNETCGVLPSCVSAEEPAKYEPISCGESIRLRFKQIEESTTVA</sequence>
<name>A0A9W8Y3F2_9PLEO</name>
<dbReference type="PROSITE" id="PS51471">
    <property type="entry name" value="FE2OG_OXY"/>
    <property type="match status" value="1"/>
</dbReference>
<dbReference type="OrthoDB" id="288590at2759"/>
<proteinExistence type="inferred from homology"/>
<dbReference type="PANTHER" id="PTHR10209:SF881">
    <property type="entry name" value="FI07970P-RELATED"/>
    <property type="match status" value="1"/>
</dbReference>
<dbReference type="Pfam" id="PF03171">
    <property type="entry name" value="2OG-FeII_Oxy"/>
    <property type="match status" value="1"/>
</dbReference>
<evidence type="ECO:0000259" key="6">
    <source>
        <dbReference type="PROSITE" id="PS51471"/>
    </source>
</evidence>
<keyword evidence="4 5" id="KW-0408">Iron</keyword>
<dbReference type="PRINTS" id="PR00682">
    <property type="entry name" value="IPNSYNTHASE"/>
</dbReference>
<evidence type="ECO:0000256" key="2">
    <source>
        <dbReference type="ARBA" id="ARBA00022723"/>
    </source>
</evidence>
<comment type="similarity">
    <text evidence="1 5">Belongs to the iron/ascorbate-dependent oxidoreductase family.</text>
</comment>
<dbReference type="GO" id="GO:0016491">
    <property type="term" value="F:oxidoreductase activity"/>
    <property type="evidence" value="ECO:0007669"/>
    <property type="project" value="UniProtKB-KW"/>
</dbReference>
<evidence type="ECO:0000313" key="7">
    <source>
        <dbReference type="EMBL" id="KAJ4366941.1"/>
    </source>
</evidence>
<accession>A0A9W8Y3F2</accession>
<dbReference type="GO" id="GO:0046872">
    <property type="term" value="F:metal ion binding"/>
    <property type="evidence" value="ECO:0007669"/>
    <property type="project" value="UniProtKB-KW"/>
</dbReference>
<dbReference type="Gene3D" id="2.60.120.330">
    <property type="entry name" value="B-lactam Antibiotic, Isopenicillin N Synthase, Chain"/>
    <property type="match status" value="1"/>
</dbReference>
<protein>
    <recommendedName>
        <fullName evidence="6">Fe2OG dioxygenase domain-containing protein</fullName>
    </recommendedName>
</protein>
<evidence type="ECO:0000256" key="5">
    <source>
        <dbReference type="RuleBase" id="RU003682"/>
    </source>
</evidence>
<dbReference type="PANTHER" id="PTHR10209">
    <property type="entry name" value="OXIDOREDUCTASE, 2OG-FE II OXYGENASE FAMILY PROTEIN"/>
    <property type="match status" value="1"/>
</dbReference>
<evidence type="ECO:0000256" key="4">
    <source>
        <dbReference type="ARBA" id="ARBA00023004"/>
    </source>
</evidence>
<keyword evidence="3 5" id="KW-0560">Oxidoreductase</keyword>
<dbReference type="InterPro" id="IPR005123">
    <property type="entry name" value="Oxoglu/Fe-dep_dioxygenase_dom"/>
</dbReference>
<evidence type="ECO:0000256" key="3">
    <source>
        <dbReference type="ARBA" id="ARBA00023002"/>
    </source>
</evidence>
<dbReference type="EMBL" id="JAPEUY010000013">
    <property type="protein sequence ID" value="KAJ4366941.1"/>
    <property type="molecule type" value="Genomic_DNA"/>
</dbReference>
<keyword evidence="8" id="KW-1185">Reference proteome</keyword>
<dbReference type="AlphaFoldDB" id="A0A9W8Y3F2"/>
<gene>
    <name evidence="7" type="ORF">N0V83_007471</name>
</gene>
<keyword evidence="2 5" id="KW-0479">Metal-binding</keyword>
<evidence type="ECO:0000313" key="8">
    <source>
        <dbReference type="Proteomes" id="UP001140560"/>
    </source>
</evidence>
<dbReference type="Proteomes" id="UP001140560">
    <property type="component" value="Unassembled WGS sequence"/>
</dbReference>
<dbReference type="InterPro" id="IPR026992">
    <property type="entry name" value="DIOX_N"/>
</dbReference>
<organism evidence="7 8">
    <name type="scientific">Neocucurbitaria cava</name>
    <dbReference type="NCBI Taxonomy" id="798079"/>
    <lineage>
        <taxon>Eukaryota</taxon>
        <taxon>Fungi</taxon>
        <taxon>Dikarya</taxon>
        <taxon>Ascomycota</taxon>
        <taxon>Pezizomycotina</taxon>
        <taxon>Dothideomycetes</taxon>
        <taxon>Pleosporomycetidae</taxon>
        <taxon>Pleosporales</taxon>
        <taxon>Pleosporineae</taxon>
        <taxon>Cucurbitariaceae</taxon>
        <taxon>Neocucurbitaria</taxon>
    </lineage>
</organism>
<evidence type="ECO:0000256" key="1">
    <source>
        <dbReference type="ARBA" id="ARBA00008056"/>
    </source>
</evidence>